<protein>
    <submittedName>
        <fullName evidence="1">Uncharacterized protein</fullName>
    </submittedName>
</protein>
<accession>A0ACC2JWQ0</accession>
<keyword evidence="2" id="KW-1185">Reference proteome</keyword>
<dbReference type="EMBL" id="JAPUUL010000236">
    <property type="protein sequence ID" value="KAJ8131739.1"/>
    <property type="molecule type" value="Genomic_DNA"/>
</dbReference>
<name>A0ACC2JWQ0_9PEZI</name>
<reference evidence="1" key="1">
    <citation type="submission" date="2022-12" db="EMBL/GenBank/DDBJ databases">
        <title>Genome Sequence of Lasiodiplodia mahajangana.</title>
        <authorList>
            <person name="Buettner E."/>
        </authorList>
    </citation>
    <scope>NUCLEOTIDE SEQUENCE</scope>
    <source>
        <strain evidence="1">VT137</strain>
    </source>
</reference>
<sequence length="73" mass="7442">MKANTSLATAILLGAPARAATSGSFNVLSMNVAGLPAFLNGNDVPGDKTTNSGVIGTKFADYGYDLIHVQEVS</sequence>
<gene>
    <name evidence="1" type="ORF">O1611_g1881</name>
</gene>
<organism evidence="1 2">
    <name type="scientific">Lasiodiplodia mahajangana</name>
    <dbReference type="NCBI Taxonomy" id="1108764"/>
    <lineage>
        <taxon>Eukaryota</taxon>
        <taxon>Fungi</taxon>
        <taxon>Dikarya</taxon>
        <taxon>Ascomycota</taxon>
        <taxon>Pezizomycotina</taxon>
        <taxon>Dothideomycetes</taxon>
        <taxon>Dothideomycetes incertae sedis</taxon>
        <taxon>Botryosphaeriales</taxon>
        <taxon>Botryosphaeriaceae</taxon>
        <taxon>Lasiodiplodia</taxon>
    </lineage>
</organism>
<comment type="caution">
    <text evidence="1">The sequence shown here is derived from an EMBL/GenBank/DDBJ whole genome shotgun (WGS) entry which is preliminary data.</text>
</comment>
<evidence type="ECO:0000313" key="2">
    <source>
        <dbReference type="Proteomes" id="UP001153332"/>
    </source>
</evidence>
<proteinExistence type="predicted"/>
<dbReference type="Proteomes" id="UP001153332">
    <property type="component" value="Unassembled WGS sequence"/>
</dbReference>
<evidence type="ECO:0000313" key="1">
    <source>
        <dbReference type="EMBL" id="KAJ8131739.1"/>
    </source>
</evidence>